<feature type="compositionally biased region" description="Polar residues" evidence="6">
    <location>
        <begin position="737"/>
        <end position="748"/>
    </location>
</feature>
<keyword evidence="3" id="KW-0805">Transcription regulation</keyword>
<feature type="region of interest" description="Disordered" evidence="6">
    <location>
        <begin position="671"/>
        <end position="748"/>
    </location>
</feature>
<evidence type="ECO:0000256" key="1">
    <source>
        <dbReference type="ARBA" id="ARBA00004123"/>
    </source>
</evidence>
<name>A0A9P4SI08_9PEZI</name>
<keyword evidence="5" id="KW-0539">Nucleus</keyword>
<feature type="compositionally biased region" description="Basic and acidic residues" evidence="6">
    <location>
        <begin position="671"/>
        <end position="694"/>
    </location>
</feature>
<proteinExistence type="predicted"/>
<comment type="caution">
    <text evidence="8">The sequence shown here is derived from an EMBL/GenBank/DDBJ whole genome shotgun (WGS) entry which is preliminary data.</text>
</comment>
<protein>
    <recommendedName>
        <fullName evidence="7">Xylanolytic transcriptional activator regulatory domain-containing protein</fullName>
    </recommendedName>
</protein>
<feature type="domain" description="Xylanolytic transcriptional activator regulatory" evidence="7">
    <location>
        <begin position="217"/>
        <end position="319"/>
    </location>
</feature>
<dbReference type="CDD" id="cd12148">
    <property type="entry name" value="fungal_TF_MHR"/>
    <property type="match status" value="1"/>
</dbReference>
<dbReference type="PANTHER" id="PTHR47338">
    <property type="entry name" value="ZN(II)2CYS6 TRANSCRIPTION FACTOR (EUROFUNG)-RELATED"/>
    <property type="match status" value="1"/>
</dbReference>
<evidence type="ECO:0000256" key="4">
    <source>
        <dbReference type="ARBA" id="ARBA00023163"/>
    </source>
</evidence>
<feature type="region of interest" description="Disordered" evidence="6">
    <location>
        <begin position="21"/>
        <end position="73"/>
    </location>
</feature>
<dbReference type="AlphaFoldDB" id="A0A9P4SI08"/>
<reference evidence="8" key="1">
    <citation type="journal article" date="2020" name="Stud. Mycol.">
        <title>101 Dothideomycetes genomes: a test case for predicting lifestyles and emergence of pathogens.</title>
        <authorList>
            <person name="Haridas S."/>
            <person name="Albert R."/>
            <person name="Binder M."/>
            <person name="Bloem J."/>
            <person name="Labutti K."/>
            <person name="Salamov A."/>
            <person name="Andreopoulos B."/>
            <person name="Baker S."/>
            <person name="Barry K."/>
            <person name="Bills G."/>
            <person name="Bluhm B."/>
            <person name="Cannon C."/>
            <person name="Castanera R."/>
            <person name="Culley D."/>
            <person name="Daum C."/>
            <person name="Ezra D."/>
            <person name="Gonzalez J."/>
            <person name="Henrissat B."/>
            <person name="Kuo A."/>
            <person name="Liang C."/>
            <person name="Lipzen A."/>
            <person name="Lutzoni F."/>
            <person name="Magnuson J."/>
            <person name="Mondo S."/>
            <person name="Nolan M."/>
            <person name="Ohm R."/>
            <person name="Pangilinan J."/>
            <person name="Park H.-J."/>
            <person name="Ramirez L."/>
            <person name="Alfaro M."/>
            <person name="Sun H."/>
            <person name="Tritt A."/>
            <person name="Yoshinaga Y."/>
            <person name="Zwiers L.-H."/>
            <person name="Turgeon B."/>
            <person name="Goodwin S."/>
            <person name="Spatafora J."/>
            <person name="Crous P."/>
            <person name="Grigoriev I."/>
        </authorList>
    </citation>
    <scope>NUCLEOTIDE SEQUENCE</scope>
    <source>
        <strain evidence="8">CBS 101060</strain>
    </source>
</reference>
<dbReference type="EMBL" id="MU006090">
    <property type="protein sequence ID" value="KAF2842165.1"/>
    <property type="molecule type" value="Genomic_DNA"/>
</dbReference>
<keyword evidence="2" id="KW-0479">Metal-binding</keyword>
<evidence type="ECO:0000256" key="5">
    <source>
        <dbReference type="ARBA" id="ARBA00023242"/>
    </source>
</evidence>
<keyword evidence="9" id="KW-1185">Reference proteome</keyword>
<dbReference type="InterPro" id="IPR007219">
    <property type="entry name" value="XnlR_reg_dom"/>
</dbReference>
<dbReference type="GO" id="GO:0006351">
    <property type="term" value="P:DNA-templated transcription"/>
    <property type="evidence" value="ECO:0007669"/>
    <property type="project" value="InterPro"/>
</dbReference>
<dbReference type="GO" id="GO:0005634">
    <property type="term" value="C:nucleus"/>
    <property type="evidence" value="ECO:0007669"/>
    <property type="project" value="UniProtKB-SubCell"/>
</dbReference>
<comment type="subcellular location">
    <subcellularLocation>
        <location evidence="1">Nucleus</location>
    </subcellularLocation>
</comment>
<evidence type="ECO:0000313" key="8">
    <source>
        <dbReference type="EMBL" id="KAF2842165.1"/>
    </source>
</evidence>
<dbReference type="GO" id="GO:0000981">
    <property type="term" value="F:DNA-binding transcription factor activity, RNA polymerase II-specific"/>
    <property type="evidence" value="ECO:0007669"/>
    <property type="project" value="InterPro"/>
</dbReference>
<dbReference type="GO" id="GO:0008270">
    <property type="term" value="F:zinc ion binding"/>
    <property type="evidence" value="ECO:0007669"/>
    <property type="project" value="InterPro"/>
</dbReference>
<feature type="compositionally biased region" description="Polar residues" evidence="6">
    <location>
        <begin position="698"/>
        <end position="725"/>
    </location>
</feature>
<feature type="region of interest" description="Disordered" evidence="6">
    <location>
        <begin position="237"/>
        <end position="268"/>
    </location>
</feature>
<dbReference type="OrthoDB" id="5370478at2759"/>
<keyword evidence="4" id="KW-0804">Transcription</keyword>
<dbReference type="InterPro" id="IPR050815">
    <property type="entry name" value="TF_fung"/>
</dbReference>
<evidence type="ECO:0000313" key="9">
    <source>
        <dbReference type="Proteomes" id="UP000799429"/>
    </source>
</evidence>
<evidence type="ECO:0000259" key="7">
    <source>
        <dbReference type="SMART" id="SM00906"/>
    </source>
</evidence>
<dbReference type="Proteomes" id="UP000799429">
    <property type="component" value="Unassembled WGS sequence"/>
</dbReference>
<dbReference type="PANTHER" id="PTHR47338:SF5">
    <property type="entry name" value="ZN(II)2CYS6 TRANSCRIPTION FACTOR (EUROFUNG)"/>
    <property type="match status" value="1"/>
</dbReference>
<organism evidence="8 9">
    <name type="scientific">Patellaria atrata CBS 101060</name>
    <dbReference type="NCBI Taxonomy" id="1346257"/>
    <lineage>
        <taxon>Eukaryota</taxon>
        <taxon>Fungi</taxon>
        <taxon>Dikarya</taxon>
        <taxon>Ascomycota</taxon>
        <taxon>Pezizomycotina</taxon>
        <taxon>Dothideomycetes</taxon>
        <taxon>Dothideomycetes incertae sedis</taxon>
        <taxon>Patellariales</taxon>
        <taxon>Patellariaceae</taxon>
        <taxon>Patellaria</taxon>
    </lineage>
</organism>
<gene>
    <name evidence="8" type="ORF">M501DRAFT_393702</name>
</gene>
<dbReference type="Pfam" id="PF04082">
    <property type="entry name" value="Fungal_trans"/>
    <property type="match status" value="1"/>
</dbReference>
<dbReference type="GO" id="GO:0003677">
    <property type="term" value="F:DNA binding"/>
    <property type="evidence" value="ECO:0007669"/>
    <property type="project" value="InterPro"/>
</dbReference>
<feature type="region of interest" description="Disordered" evidence="6">
    <location>
        <begin position="335"/>
        <end position="362"/>
    </location>
</feature>
<evidence type="ECO:0000256" key="3">
    <source>
        <dbReference type="ARBA" id="ARBA00023015"/>
    </source>
</evidence>
<accession>A0A9P4SI08</accession>
<evidence type="ECO:0000256" key="6">
    <source>
        <dbReference type="SAM" id="MobiDB-lite"/>
    </source>
</evidence>
<evidence type="ECO:0000256" key="2">
    <source>
        <dbReference type="ARBA" id="ARBA00022723"/>
    </source>
</evidence>
<dbReference type="SMART" id="SM00906">
    <property type="entry name" value="Fungal_trans"/>
    <property type="match status" value="1"/>
</dbReference>
<sequence length="837" mass="93706">MRSSIACTHCRRSKVNCQYPTPGNPGAITIPSRRESVMPGQSLGNTVNEPESSKKQQRSRKAAQPGPSSSGLQYEENLLNIDPDHWKQLFNIFELHYSTELPFLHKQTFLKPLHKSHSLKTVPDYGYSNDDSKVYPKPAADDVTLLAFLALTVRFHRELTQLHGGDAISASKIYADAAWKHAEMTIADFWQEPNLQRTQALLMLAVLGSGSSEGKKAWGAVCNALLSARALGLTDAKGSREHQNKRAPPAHTGTGFSGHGANGSGYHSNSEDAIAEEIERRTFWSCYIMHTYLANGVERQILVQPKDIKIQLPLNQNTFNYGRRAQTLFLGDNVQDEYHQGPNSKKRKLSDNSSIGTGSGKTEPESLLSLYIRAVDLYGEIARWSLSGGRRIDMDRNGDPIPPWTPESAFYKLHSRLLSFKERLPESYTYNIEQTGARGEDRISTPYTLMHTVLDLSGILLHREYVPCIALKCPKGPEGPLDNPKFTPKQLEGMPNGWWEQSAGDLFKAARRIVDLLRECQEYELLPETPIVAYAAHIVAFVGVYAQMFPHMDQAKAMFRGESPYGHNSGANSDTEPSPEISAVLSILRYMAQRMTMARVWQEQTLLMFKELRSIKDKEIRLLAGGREARRGSILNDEGIGEGGIKIWEDIFSRKLSDMLGFHTAEEIREVEGNGSLGRDDNSSDDRSTVKSEAIDTLQESSDTIRRQQASGFTSINTTNANGPSTGPADDQRRSSQHPMSPENSVQQSHPIAVNLVANSHYVPQPQQHYYPQEVAYQQVRQDQPQILYETPTLAQLQHNSIHLFQTGDHLQDLGVTYGGYLDSRWRQQTEFGIQRA</sequence>